<dbReference type="Proteomes" id="UP000006044">
    <property type="component" value="Unassembled WGS sequence"/>
</dbReference>
<evidence type="ECO:0000256" key="2">
    <source>
        <dbReference type="SAM" id="Phobius"/>
    </source>
</evidence>
<keyword evidence="2" id="KW-1133">Transmembrane helix</keyword>
<comment type="caution">
    <text evidence="4">The sequence shown here is derived from an EMBL/GenBank/DDBJ whole genome shotgun (WGS) entry which is preliminary data.</text>
</comment>
<dbReference type="Gene3D" id="3.30.10.20">
    <property type="match status" value="2"/>
</dbReference>
<evidence type="ECO:0000259" key="3">
    <source>
        <dbReference type="PROSITE" id="PS51178"/>
    </source>
</evidence>
<dbReference type="CDD" id="cd06577">
    <property type="entry name" value="PASTA_pknB"/>
    <property type="match status" value="1"/>
</dbReference>
<dbReference type="PROSITE" id="PS51178">
    <property type="entry name" value="PASTA"/>
    <property type="match status" value="2"/>
</dbReference>
<evidence type="ECO:0000313" key="5">
    <source>
        <dbReference type="Proteomes" id="UP000006044"/>
    </source>
</evidence>
<gene>
    <name evidence="4" type="ORF">HMPREF9448_01810</name>
</gene>
<keyword evidence="2" id="KW-0812">Transmembrane</keyword>
<evidence type="ECO:0000313" key="4">
    <source>
        <dbReference type="EMBL" id="EJZ63163.1"/>
    </source>
</evidence>
<dbReference type="AlphaFoldDB" id="K0WV11"/>
<dbReference type="HOGENOM" id="CLU_061566_3_1_10"/>
<reference evidence="4 5" key="1">
    <citation type="submission" date="2012-08" db="EMBL/GenBank/DDBJ databases">
        <title>The Genome Sequence of Barnesiella intestinihominis YIT 11860.</title>
        <authorList>
            <consortium name="The Broad Institute Genome Sequencing Platform"/>
            <person name="Earl A."/>
            <person name="Ward D."/>
            <person name="Feldgarden M."/>
            <person name="Gevers D."/>
            <person name="Morotomi M."/>
            <person name="Walker B."/>
            <person name="Young S.K."/>
            <person name="Zeng Q."/>
            <person name="Gargeya S."/>
            <person name="Fitzgerald M."/>
            <person name="Haas B."/>
            <person name="Abouelleil A."/>
            <person name="Alvarado L."/>
            <person name="Arachchi H.M."/>
            <person name="Berlin A.M."/>
            <person name="Chapman S.B."/>
            <person name="Goldberg J."/>
            <person name="Griggs A."/>
            <person name="Gujja S."/>
            <person name="Hansen M."/>
            <person name="Howarth C."/>
            <person name="Imamovic A."/>
            <person name="Larimer J."/>
            <person name="McCowen C."/>
            <person name="Montmayeur A."/>
            <person name="Murphy C."/>
            <person name="Neiman D."/>
            <person name="Pearson M."/>
            <person name="Priest M."/>
            <person name="Roberts A."/>
            <person name="Saif S."/>
            <person name="Shea T."/>
            <person name="Sisk P."/>
            <person name="Sykes S."/>
            <person name="Wortman J."/>
            <person name="Nusbaum C."/>
            <person name="Birren B."/>
        </authorList>
    </citation>
    <scope>NUCLEOTIDE SEQUENCE [LARGE SCALE GENOMIC DNA]</scope>
    <source>
        <strain evidence="4 5">YIT 11860</strain>
    </source>
</reference>
<organism evidence="4 5">
    <name type="scientific">Barnesiella intestinihominis YIT 11860</name>
    <dbReference type="NCBI Taxonomy" id="742726"/>
    <lineage>
        <taxon>Bacteria</taxon>
        <taxon>Pseudomonadati</taxon>
        <taxon>Bacteroidota</taxon>
        <taxon>Bacteroidia</taxon>
        <taxon>Bacteroidales</taxon>
        <taxon>Barnesiellaceae</taxon>
        <taxon>Barnesiella</taxon>
    </lineage>
</organism>
<dbReference type="SMART" id="SM00740">
    <property type="entry name" value="PASTA"/>
    <property type="match status" value="2"/>
</dbReference>
<feature type="transmembrane region" description="Helical" evidence="2">
    <location>
        <begin position="12"/>
        <end position="35"/>
    </location>
</feature>
<name>K0WV11_9BACT</name>
<keyword evidence="2" id="KW-0472">Membrane</keyword>
<dbReference type="GeneID" id="77849041"/>
<dbReference type="RefSeq" id="WP_008862269.1">
    <property type="nucleotide sequence ID" value="NZ_JH815205.1"/>
</dbReference>
<evidence type="ECO:0000256" key="1">
    <source>
        <dbReference type="SAM" id="MobiDB-lite"/>
    </source>
</evidence>
<feature type="domain" description="PASTA" evidence="3">
    <location>
        <begin position="110"/>
        <end position="180"/>
    </location>
</feature>
<dbReference type="EMBL" id="ADLE01000014">
    <property type="protein sequence ID" value="EJZ63163.1"/>
    <property type="molecule type" value="Genomic_DNA"/>
</dbReference>
<proteinExistence type="predicted"/>
<dbReference type="STRING" id="742726.HMPREF9448_01810"/>
<accession>K0WV11</accession>
<protein>
    <recommendedName>
        <fullName evidence="3">PASTA domain-containing protein</fullName>
    </recommendedName>
</protein>
<feature type="domain" description="PASTA" evidence="3">
    <location>
        <begin position="42"/>
        <end position="108"/>
    </location>
</feature>
<feature type="region of interest" description="Disordered" evidence="1">
    <location>
        <begin position="187"/>
        <end position="210"/>
    </location>
</feature>
<dbReference type="OrthoDB" id="9803895at2"/>
<dbReference type="Pfam" id="PF03793">
    <property type="entry name" value="PASTA"/>
    <property type="match status" value="1"/>
</dbReference>
<dbReference type="eggNOG" id="COG2815">
    <property type="taxonomic scope" value="Bacteria"/>
</dbReference>
<keyword evidence="5" id="KW-1185">Reference proteome</keyword>
<sequence length="210" mass="23198">MGKIIDFFKKHPIIKTLVLMIIVFFLLIALTLYGLKLYTRHGKAVIVPEVKTMILPDALRILDREGFRYDIIDSLFIDGAVPGSVIEQTPAGGSKVKDGRIIYLSINAYSPRMISCPKVSDMSLRQALSTLESVGLTDIKTQNVPSEYPDLVIGIQYKGENLEQGDKIPAGSSLTLLVGDGIPEEYPDSTIDEIPQNAKEAPLTDESWFN</sequence>
<dbReference type="InterPro" id="IPR005543">
    <property type="entry name" value="PASTA_dom"/>
</dbReference>